<evidence type="ECO:0000256" key="1">
    <source>
        <dbReference type="SAM" id="Phobius"/>
    </source>
</evidence>
<accession>A0ABU9AXY0</accession>
<evidence type="ECO:0008006" key="4">
    <source>
        <dbReference type="Google" id="ProtNLM"/>
    </source>
</evidence>
<feature type="transmembrane region" description="Helical" evidence="1">
    <location>
        <begin position="73"/>
        <end position="93"/>
    </location>
</feature>
<dbReference type="EMBL" id="JBBUKT010000004">
    <property type="protein sequence ID" value="MEK7951495.1"/>
    <property type="molecule type" value="Genomic_DNA"/>
</dbReference>
<dbReference type="RefSeq" id="WP_341405099.1">
    <property type="nucleotide sequence ID" value="NZ_JBBUKT010000004.1"/>
</dbReference>
<protein>
    <recommendedName>
        <fullName evidence="4">Yip1 domain-containing protein</fullName>
    </recommendedName>
</protein>
<sequence>MNPSLPHNPFKSLLTLCSRVNASAPWCKGTIIAGGYATGLVIAAIAVLCNYALHGWYRDIDCAGPEIIGNALVFMAVFILATIPSACGGFYFLRPARTFWNLFSPVCLLYSLTGLAAAILTVTAPASPAGAIGFLRIALTPIGGIGFFIAGIFAPTMPHRIALLTATALEALTLIGWILAPFLLRIA</sequence>
<evidence type="ECO:0000313" key="3">
    <source>
        <dbReference type="Proteomes" id="UP001371305"/>
    </source>
</evidence>
<dbReference type="Proteomes" id="UP001371305">
    <property type="component" value="Unassembled WGS sequence"/>
</dbReference>
<proteinExistence type="predicted"/>
<reference evidence="2 3" key="1">
    <citation type="submission" date="2024-04" db="EMBL/GenBank/DDBJ databases">
        <title>Luteolibacter sp. isolated from soil.</title>
        <authorList>
            <person name="An J."/>
        </authorList>
    </citation>
    <scope>NUCLEOTIDE SEQUENCE [LARGE SCALE GENOMIC DNA]</scope>
    <source>
        <strain evidence="2 3">Y139</strain>
    </source>
</reference>
<keyword evidence="1" id="KW-0812">Transmembrane</keyword>
<gene>
    <name evidence="2" type="ORF">WKV53_13340</name>
</gene>
<keyword evidence="1" id="KW-0472">Membrane</keyword>
<name>A0ABU9AXY0_9BACT</name>
<comment type="caution">
    <text evidence="2">The sequence shown here is derived from an EMBL/GenBank/DDBJ whole genome shotgun (WGS) entry which is preliminary data.</text>
</comment>
<feature type="transmembrane region" description="Helical" evidence="1">
    <location>
        <begin position="134"/>
        <end position="155"/>
    </location>
</feature>
<feature type="transmembrane region" description="Helical" evidence="1">
    <location>
        <begin position="31"/>
        <end position="53"/>
    </location>
</feature>
<feature type="transmembrane region" description="Helical" evidence="1">
    <location>
        <begin position="161"/>
        <end position="184"/>
    </location>
</feature>
<evidence type="ECO:0000313" key="2">
    <source>
        <dbReference type="EMBL" id="MEK7951495.1"/>
    </source>
</evidence>
<keyword evidence="1" id="KW-1133">Transmembrane helix</keyword>
<feature type="transmembrane region" description="Helical" evidence="1">
    <location>
        <begin position="99"/>
        <end position="122"/>
    </location>
</feature>
<keyword evidence="3" id="KW-1185">Reference proteome</keyword>
<organism evidence="2 3">
    <name type="scientific">Luteolibacter soli</name>
    <dbReference type="NCBI Taxonomy" id="3135280"/>
    <lineage>
        <taxon>Bacteria</taxon>
        <taxon>Pseudomonadati</taxon>
        <taxon>Verrucomicrobiota</taxon>
        <taxon>Verrucomicrobiia</taxon>
        <taxon>Verrucomicrobiales</taxon>
        <taxon>Verrucomicrobiaceae</taxon>
        <taxon>Luteolibacter</taxon>
    </lineage>
</organism>